<dbReference type="InterPro" id="IPR050316">
    <property type="entry name" value="Tyrosinase/Hemocyanin"/>
</dbReference>
<dbReference type="PANTHER" id="PTHR11474:SF76">
    <property type="entry name" value="SHKT DOMAIN-CONTAINING PROTEIN"/>
    <property type="match status" value="1"/>
</dbReference>
<dbReference type="PRINTS" id="PR00092">
    <property type="entry name" value="TYROSINASE"/>
</dbReference>
<dbReference type="GeneID" id="43656187"/>
<evidence type="ECO:0000256" key="3">
    <source>
        <dbReference type="ARBA" id="ARBA00022723"/>
    </source>
</evidence>
<dbReference type="PROSITE" id="PS00497">
    <property type="entry name" value="TYROSINASE_1"/>
    <property type="match status" value="1"/>
</dbReference>
<dbReference type="GO" id="GO:0042438">
    <property type="term" value="P:melanin biosynthetic process"/>
    <property type="evidence" value="ECO:0007669"/>
    <property type="project" value="UniProtKB-KW"/>
</dbReference>
<accession>A0A5N7AH26</accession>
<evidence type="ECO:0000256" key="1">
    <source>
        <dbReference type="ARBA" id="ARBA00009928"/>
    </source>
</evidence>
<protein>
    <recommendedName>
        <fullName evidence="2">tyrosinase</fullName>
        <ecNumber evidence="2">1.14.18.1</ecNumber>
    </recommendedName>
</protein>
<feature type="domain" description="Tyrosinase copper-binding" evidence="9">
    <location>
        <begin position="323"/>
        <end position="334"/>
    </location>
</feature>
<dbReference type="EC" id="1.14.18.1" evidence="2"/>
<dbReference type="Proteomes" id="UP000326268">
    <property type="component" value="Unassembled WGS sequence"/>
</dbReference>
<evidence type="ECO:0000256" key="4">
    <source>
        <dbReference type="ARBA" id="ARBA00023008"/>
    </source>
</evidence>
<sequence length="572" mass="64874">MTRVRQSLNRLSYLYYKAKESDEALNTESQNAVETLEKVVKAIHELQKKPPGDANSFFNLAGYHGEPFQGQGTTDPKWWGGYCHHANVLFPTWHRMYLLRYEDAMRTVPGCEDVALPFWDECELDQNKKPMPIPEVLTREKFRLGNQDIPNPLFSYKLQKELKHEVDGAAHRYSKPLDYQTVRYPRSGLVGNAWDRLATRSQNSDFAHHDWCTILLNRNVSSWLQGNIKITRDGIKETKIADTTSVLGRYNYCLDASTYTIFSNVTSQKNAPIKTHPPPTSLESPHNAMHLAVGGFYQPGVYNANEIAGANGDMGDNETASFDPIFFFHHCFVDYVFWLWQRRHGSTTNLVIDPNDRGAVLQEGVGSMPPKTKLNMDTDLQPFKKPDQTYWKSKDLVNIEKIEGDRGYKYGPGSLDHLASPHKPIASPIRGPEKGDDKVKKVKKITVNRAVHRGSFVIRMFAQPPGKMELIEIGREPVLSRWDVEDCDNCRDKLDVDLLVPLTGGMLDYLGEENKDGEYGEKITYLGAVQSYGQMDFTANLQDMVHNAAAENLQDIHPSAVKLVQDVDLPLR</sequence>
<dbReference type="RefSeq" id="XP_031932245.1">
    <property type="nucleotide sequence ID" value="XM_032071741.1"/>
</dbReference>
<dbReference type="OrthoDB" id="1658288at2759"/>
<keyword evidence="5" id="KW-0470">Melanin biosynthesis</keyword>
<keyword evidence="11" id="KW-1185">Reference proteome</keyword>
<evidence type="ECO:0000259" key="8">
    <source>
        <dbReference type="PROSITE" id="PS00497"/>
    </source>
</evidence>
<evidence type="ECO:0000259" key="9">
    <source>
        <dbReference type="PROSITE" id="PS00498"/>
    </source>
</evidence>
<evidence type="ECO:0000313" key="10">
    <source>
        <dbReference type="EMBL" id="KAE8369164.1"/>
    </source>
</evidence>
<dbReference type="PANTHER" id="PTHR11474">
    <property type="entry name" value="TYROSINASE FAMILY MEMBER"/>
    <property type="match status" value="1"/>
</dbReference>
<dbReference type="EMBL" id="ML737576">
    <property type="protein sequence ID" value="KAE8369164.1"/>
    <property type="molecule type" value="Genomic_DNA"/>
</dbReference>
<dbReference type="PROSITE" id="PS00498">
    <property type="entry name" value="TYROSINASE_2"/>
    <property type="match status" value="1"/>
</dbReference>
<dbReference type="InterPro" id="IPR002227">
    <property type="entry name" value="Tyrosinase_Cu-bd"/>
</dbReference>
<dbReference type="Gene3D" id="1.10.1280.10">
    <property type="entry name" value="Di-copper center containing domain from catechol oxidase"/>
    <property type="match status" value="1"/>
</dbReference>
<evidence type="ECO:0000256" key="2">
    <source>
        <dbReference type="ARBA" id="ARBA00011906"/>
    </source>
</evidence>
<evidence type="ECO:0000313" key="11">
    <source>
        <dbReference type="Proteomes" id="UP000326268"/>
    </source>
</evidence>
<dbReference type="GO" id="GO:0004503">
    <property type="term" value="F:tyrosinase activity"/>
    <property type="evidence" value="ECO:0007669"/>
    <property type="project" value="UniProtKB-EC"/>
</dbReference>
<keyword evidence="3" id="KW-0479">Metal-binding</keyword>
<evidence type="ECO:0000256" key="6">
    <source>
        <dbReference type="ARBA" id="ARBA00048233"/>
    </source>
</evidence>
<feature type="domain" description="Tyrosinase copper-binding" evidence="8">
    <location>
        <begin position="84"/>
        <end position="102"/>
    </location>
</feature>
<dbReference type="SUPFAM" id="SSF48056">
    <property type="entry name" value="Di-copper centre-containing domain"/>
    <property type="match status" value="1"/>
</dbReference>
<comment type="catalytic activity">
    <reaction evidence="6">
        <text>2 L-dopa + O2 = 2 L-dopaquinone + 2 H2O</text>
        <dbReference type="Rhea" id="RHEA:34287"/>
        <dbReference type="ChEBI" id="CHEBI:15377"/>
        <dbReference type="ChEBI" id="CHEBI:15379"/>
        <dbReference type="ChEBI" id="CHEBI:57504"/>
        <dbReference type="ChEBI" id="CHEBI:57924"/>
        <dbReference type="EC" id="1.14.18.1"/>
    </reaction>
</comment>
<proteinExistence type="inferred from homology"/>
<comment type="catalytic activity">
    <reaction evidence="7">
        <text>L-tyrosine + O2 = L-dopaquinone + H2O</text>
        <dbReference type="Rhea" id="RHEA:18117"/>
        <dbReference type="ChEBI" id="CHEBI:15377"/>
        <dbReference type="ChEBI" id="CHEBI:15379"/>
        <dbReference type="ChEBI" id="CHEBI:57924"/>
        <dbReference type="ChEBI" id="CHEBI:58315"/>
        <dbReference type="EC" id="1.14.18.1"/>
    </reaction>
</comment>
<name>A0A5N7AH26_9EURO</name>
<evidence type="ECO:0000256" key="7">
    <source>
        <dbReference type="ARBA" id="ARBA00048881"/>
    </source>
</evidence>
<dbReference type="AlphaFoldDB" id="A0A5N7AH26"/>
<gene>
    <name evidence="10" type="ORF">BDV27DRAFT_153243</name>
</gene>
<reference evidence="10 11" key="1">
    <citation type="submission" date="2019-04" db="EMBL/GenBank/DDBJ databases">
        <title>Friends and foes A comparative genomics studyof 23 Aspergillus species from section Flavi.</title>
        <authorList>
            <consortium name="DOE Joint Genome Institute"/>
            <person name="Kjaerbolling I."/>
            <person name="Vesth T."/>
            <person name="Frisvad J.C."/>
            <person name="Nybo J.L."/>
            <person name="Theobald S."/>
            <person name="Kildgaard S."/>
            <person name="Isbrandt T."/>
            <person name="Kuo A."/>
            <person name="Sato A."/>
            <person name="Lyhne E.K."/>
            <person name="Kogle M.E."/>
            <person name="Wiebenga A."/>
            <person name="Kun R.S."/>
            <person name="Lubbers R.J."/>
            <person name="Makela M.R."/>
            <person name="Barry K."/>
            <person name="Chovatia M."/>
            <person name="Clum A."/>
            <person name="Daum C."/>
            <person name="Haridas S."/>
            <person name="He G."/>
            <person name="LaButti K."/>
            <person name="Lipzen A."/>
            <person name="Mondo S."/>
            <person name="Riley R."/>
            <person name="Salamov A."/>
            <person name="Simmons B.A."/>
            <person name="Magnuson J.K."/>
            <person name="Henrissat B."/>
            <person name="Mortensen U.H."/>
            <person name="Larsen T.O."/>
            <person name="Devries R.P."/>
            <person name="Grigoriev I.V."/>
            <person name="Machida M."/>
            <person name="Baker S.E."/>
            <person name="Andersen M.R."/>
        </authorList>
    </citation>
    <scope>NUCLEOTIDE SEQUENCE [LARGE SCALE GENOMIC DNA]</scope>
    <source>
        <strain evidence="10 11">CBS 763.97</strain>
    </source>
</reference>
<dbReference type="InterPro" id="IPR008922">
    <property type="entry name" value="Di-copper_centre_dom_sf"/>
</dbReference>
<keyword evidence="4" id="KW-0186">Copper</keyword>
<dbReference type="GO" id="GO:0046872">
    <property type="term" value="F:metal ion binding"/>
    <property type="evidence" value="ECO:0007669"/>
    <property type="project" value="UniProtKB-KW"/>
</dbReference>
<comment type="similarity">
    <text evidence="1">Belongs to the tyrosinase family.</text>
</comment>
<evidence type="ECO:0000256" key="5">
    <source>
        <dbReference type="ARBA" id="ARBA00023101"/>
    </source>
</evidence>
<dbReference type="Pfam" id="PF00264">
    <property type="entry name" value="Tyrosinase"/>
    <property type="match status" value="1"/>
</dbReference>
<organism evidence="10 11">
    <name type="scientific">Aspergillus caelatus</name>
    <dbReference type="NCBI Taxonomy" id="61420"/>
    <lineage>
        <taxon>Eukaryota</taxon>
        <taxon>Fungi</taxon>
        <taxon>Dikarya</taxon>
        <taxon>Ascomycota</taxon>
        <taxon>Pezizomycotina</taxon>
        <taxon>Eurotiomycetes</taxon>
        <taxon>Eurotiomycetidae</taxon>
        <taxon>Eurotiales</taxon>
        <taxon>Aspergillaceae</taxon>
        <taxon>Aspergillus</taxon>
        <taxon>Aspergillus subgen. Circumdati</taxon>
    </lineage>
</organism>